<evidence type="ECO:0000256" key="1">
    <source>
        <dbReference type="SAM" id="MobiDB-lite"/>
    </source>
</evidence>
<evidence type="ECO:0000313" key="2">
    <source>
        <dbReference type="EMBL" id="VDK57853.1"/>
    </source>
</evidence>
<feature type="compositionally biased region" description="Acidic residues" evidence="1">
    <location>
        <begin position="221"/>
        <end position="235"/>
    </location>
</feature>
<gene>
    <name evidence="2" type="ORF">CGOC_LOCUS4126</name>
</gene>
<reference evidence="2 3" key="1">
    <citation type="submission" date="2018-11" db="EMBL/GenBank/DDBJ databases">
        <authorList>
            <consortium name="Pathogen Informatics"/>
        </authorList>
    </citation>
    <scope>NUCLEOTIDE SEQUENCE [LARGE SCALE GENOMIC DNA]</scope>
</reference>
<sequence>MRDGYKRNRVLRSGSEGRSSGFNSCLSYLDEADVGGTRSTNIADTGEDDSSNLRDTGVEDSSNIRDSREEDSDYYQDENEPPPPNYLGRGDGDSSETSNNLPRTYEPRASILGKRNTQVWETPITKKPRSSDSSLKKGGSDKAVERMSVLEAVDMVKTKAARLSTYDDEYSHFGAFVGHVLRGFNKDVARSKYQQIMEILFATSADDKQDQPPHPQQWSPDPDEIEVLEEDKESD</sequence>
<organism evidence="2 3">
    <name type="scientific">Cylicostephanus goldi</name>
    <name type="common">Nematode worm</name>
    <dbReference type="NCBI Taxonomy" id="71465"/>
    <lineage>
        <taxon>Eukaryota</taxon>
        <taxon>Metazoa</taxon>
        <taxon>Ecdysozoa</taxon>
        <taxon>Nematoda</taxon>
        <taxon>Chromadorea</taxon>
        <taxon>Rhabditida</taxon>
        <taxon>Rhabditina</taxon>
        <taxon>Rhabditomorpha</taxon>
        <taxon>Strongyloidea</taxon>
        <taxon>Strongylidae</taxon>
        <taxon>Cylicostephanus</taxon>
    </lineage>
</organism>
<accession>A0A3P6RP96</accession>
<dbReference type="EMBL" id="UYRV01011010">
    <property type="protein sequence ID" value="VDK57853.1"/>
    <property type="molecule type" value="Genomic_DNA"/>
</dbReference>
<dbReference type="Proteomes" id="UP000271889">
    <property type="component" value="Unassembled WGS sequence"/>
</dbReference>
<protein>
    <submittedName>
        <fullName evidence="2">Uncharacterized protein</fullName>
    </submittedName>
</protein>
<proteinExistence type="predicted"/>
<feature type="compositionally biased region" description="Acidic residues" evidence="1">
    <location>
        <begin position="69"/>
        <end position="80"/>
    </location>
</feature>
<keyword evidence="3" id="KW-1185">Reference proteome</keyword>
<feature type="compositionally biased region" description="Polar residues" evidence="1">
    <location>
        <begin position="16"/>
        <end position="26"/>
    </location>
</feature>
<dbReference type="OrthoDB" id="10466189at2759"/>
<feature type="region of interest" description="Disordered" evidence="1">
    <location>
        <begin position="203"/>
        <end position="235"/>
    </location>
</feature>
<dbReference type="AlphaFoldDB" id="A0A3P6RP96"/>
<feature type="region of interest" description="Disordered" evidence="1">
    <location>
        <begin position="1"/>
        <end position="142"/>
    </location>
</feature>
<evidence type="ECO:0000313" key="3">
    <source>
        <dbReference type="Proteomes" id="UP000271889"/>
    </source>
</evidence>
<name>A0A3P6RP96_CYLGO</name>